<accession>A0A8J2Q2M6</accession>
<dbReference type="Proteomes" id="UP000708208">
    <property type="component" value="Unassembled WGS sequence"/>
</dbReference>
<gene>
    <name evidence="1" type="ORF">AFUS01_LOCUS40822</name>
</gene>
<dbReference type="EMBL" id="CAJVCH010558765">
    <property type="protein sequence ID" value="CAG7831061.1"/>
    <property type="molecule type" value="Genomic_DNA"/>
</dbReference>
<reference evidence="1" key="1">
    <citation type="submission" date="2021-06" db="EMBL/GenBank/DDBJ databases">
        <authorList>
            <person name="Hodson N. C."/>
            <person name="Mongue J. A."/>
            <person name="Jaron S. K."/>
        </authorList>
    </citation>
    <scope>NUCLEOTIDE SEQUENCE</scope>
</reference>
<evidence type="ECO:0000313" key="1">
    <source>
        <dbReference type="EMBL" id="CAG7831061.1"/>
    </source>
</evidence>
<sequence length="73" mass="8382">MTFDISLTTEFLAGRKCHQKIIRYSMQGTCYTCSTALICSNDIFCTRKAVTARRSIHAECAKEHVLYFNIQQI</sequence>
<dbReference type="AlphaFoldDB" id="A0A8J2Q2M6"/>
<comment type="caution">
    <text evidence="1">The sequence shown here is derived from an EMBL/GenBank/DDBJ whole genome shotgun (WGS) entry which is preliminary data.</text>
</comment>
<evidence type="ECO:0000313" key="2">
    <source>
        <dbReference type="Proteomes" id="UP000708208"/>
    </source>
</evidence>
<organism evidence="1 2">
    <name type="scientific">Allacma fusca</name>
    <dbReference type="NCBI Taxonomy" id="39272"/>
    <lineage>
        <taxon>Eukaryota</taxon>
        <taxon>Metazoa</taxon>
        <taxon>Ecdysozoa</taxon>
        <taxon>Arthropoda</taxon>
        <taxon>Hexapoda</taxon>
        <taxon>Collembola</taxon>
        <taxon>Symphypleona</taxon>
        <taxon>Sminthuridae</taxon>
        <taxon>Allacma</taxon>
    </lineage>
</organism>
<keyword evidence="2" id="KW-1185">Reference proteome</keyword>
<protein>
    <submittedName>
        <fullName evidence="1">Uncharacterized protein</fullName>
    </submittedName>
</protein>
<proteinExistence type="predicted"/>
<name>A0A8J2Q2M6_9HEXA</name>